<name>A0A9P6W9U3_RHOMI</name>
<evidence type="ECO:0000256" key="5">
    <source>
        <dbReference type="PIRNR" id="PIRNR016020"/>
    </source>
</evidence>
<dbReference type="PIRSF" id="PIRSF016020">
    <property type="entry name" value="PHexose_mutarotase"/>
    <property type="match status" value="1"/>
</dbReference>
<dbReference type="GO" id="GO:0005737">
    <property type="term" value="C:cytoplasm"/>
    <property type="evidence" value="ECO:0007669"/>
    <property type="project" value="TreeGrafter"/>
</dbReference>
<evidence type="ECO:0000256" key="3">
    <source>
        <dbReference type="ARBA" id="ARBA00012083"/>
    </source>
</evidence>
<dbReference type="OrthoDB" id="1659429at2759"/>
<protein>
    <recommendedName>
        <fullName evidence="3 5">Glucose-6-phosphate 1-epimerase</fullName>
        <ecNumber evidence="3 5">5.1.3.15</ecNumber>
    </recommendedName>
</protein>
<keyword evidence="9" id="KW-1185">Reference proteome</keyword>
<dbReference type="InterPro" id="IPR008183">
    <property type="entry name" value="Aldose_1/G6P_1-epimerase"/>
</dbReference>
<dbReference type="GO" id="GO:0005975">
    <property type="term" value="P:carbohydrate metabolic process"/>
    <property type="evidence" value="ECO:0007669"/>
    <property type="project" value="InterPro"/>
</dbReference>
<comment type="caution">
    <text evidence="8">The sequence shown here is derived from an EMBL/GenBank/DDBJ whole genome shotgun (WGS) entry which is preliminary data.</text>
</comment>
<gene>
    <name evidence="8" type="ORF">C6P46_005499</name>
</gene>
<dbReference type="PANTHER" id="PTHR11122">
    <property type="entry name" value="APOSPORY-ASSOCIATED PROTEIN C-RELATED"/>
    <property type="match status" value="1"/>
</dbReference>
<sequence length="295" mass="32556">MPIAPSSDTVTLSLGSSSVVVALKGATVISYQHAGQERLFLSSKADIRTSDPNAIRGGVPICWPVFGPPPADNALYAKLKQHGFARTSVWKFDESQSKSSEEEVKAVFTLQPTEQIRAVWSLPFRLTYTVHLLPYSLRLSLNVQNPTDAVASLPFQALLHAYFRLPEGVLPPQTLVSPLENLAYNDKVTGEQKVNESRKVVDVDGPKGEVDRVYFRAPDELTIAYKGRTDSVKVTKNNLPDAVLWNPGPEKGKTIKDMHENGVESYICLEPGLTEPFQYLEAGESWHGDMEISFA</sequence>
<dbReference type="GO" id="GO:0030246">
    <property type="term" value="F:carbohydrate binding"/>
    <property type="evidence" value="ECO:0007669"/>
    <property type="project" value="UniProtKB-UniRule"/>
</dbReference>
<evidence type="ECO:0000313" key="9">
    <source>
        <dbReference type="Proteomes" id="UP000777482"/>
    </source>
</evidence>
<evidence type="ECO:0000256" key="6">
    <source>
        <dbReference type="PIRSR" id="PIRSR016020-1"/>
    </source>
</evidence>
<dbReference type="Pfam" id="PF01263">
    <property type="entry name" value="Aldose_epim"/>
    <property type="match status" value="1"/>
</dbReference>
<feature type="active site" evidence="6">
    <location>
        <position position="160"/>
    </location>
</feature>
<dbReference type="PANTHER" id="PTHR11122:SF13">
    <property type="entry name" value="GLUCOSE-6-PHOSPHATE 1-EPIMERASE"/>
    <property type="match status" value="1"/>
</dbReference>
<dbReference type="SUPFAM" id="SSF74650">
    <property type="entry name" value="Galactose mutarotase-like"/>
    <property type="match status" value="1"/>
</dbReference>
<feature type="active site" evidence="6">
    <location>
        <position position="270"/>
    </location>
</feature>
<accession>A0A9P6W9U3</accession>
<dbReference type="EC" id="5.1.3.15" evidence="3 5"/>
<comment type="catalytic activity">
    <reaction evidence="1">
        <text>alpha-D-glucose 6-phosphate = beta-D-glucose 6-phosphate</text>
        <dbReference type="Rhea" id="RHEA:16249"/>
        <dbReference type="ChEBI" id="CHEBI:58225"/>
        <dbReference type="ChEBI" id="CHEBI:58247"/>
        <dbReference type="EC" id="5.1.3.15"/>
    </reaction>
</comment>
<organism evidence="8 9">
    <name type="scientific">Rhodotorula mucilaginosa</name>
    <name type="common">Yeast</name>
    <name type="synonym">Rhodotorula rubra</name>
    <dbReference type="NCBI Taxonomy" id="5537"/>
    <lineage>
        <taxon>Eukaryota</taxon>
        <taxon>Fungi</taxon>
        <taxon>Dikarya</taxon>
        <taxon>Basidiomycota</taxon>
        <taxon>Pucciniomycotina</taxon>
        <taxon>Microbotryomycetes</taxon>
        <taxon>Sporidiobolales</taxon>
        <taxon>Sporidiobolaceae</taxon>
        <taxon>Rhodotorula</taxon>
    </lineage>
</organism>
<dbReference type="Gene3D" id="2.70.98.10">
    <property type="match status" value="1"/>
</dbReference>
<evidence type="ECO:0000256" key="7">
    <source>
        <dbReference type="PIRSR" id="PIRSR016020-2"/>
    </source>
</evidence>
<dbReference type="Proteomes" id="UP000777482">
    <property type="component" value="Unassembled WGS sequence"/>
</dbReference>
<feature type="binding site" evidence="7">
    <location>
        <position position="86"/>
    </location>
    <ligand>
        <name>substrate</name>
    </ligand>
</feature>
<reference evidence="8 9" key="1">
    <citation type="submission" date="2020-11" db="EMBL/GenBank/DDBJ databases">
        <title>Kefir isolates.</title>
        <authorList>
            <person name="Marcisauskas S."/>
            <person name="Kim Y."/>
            <person name="Blasche S."/>
        </authorList>
    </citation>
    <scope>NUCLEOTIDE SEQUENCE [LARGE SCALE GENOMIC DNA]</scope>
    <source>
        <strain evidence="8 9">KR</strain>
    </source>
</reference>
<evidence type="ECO:0000256" key="2">
    <source>
        <dbReference type="ARBA" id="ARBA00005866"/>
    </source>
</evidence>
<feature type="binding site" evidence="7">
    <location>
        <position position="81"/>
    </location>
    <ligand>
        <name>substrate</name>
    </ligand>
</feature>
<dbReference type="InterPro" id="IPR025532">
    <property type="entry name" value="G6P_1-epimerase"/>
</dbReference>
<feature type="binding site" evidence="7">
    <location>
        <position position="56"/>
    </location>
    <ligand>
        <name>substrate</name>
    </ligand>
</feature>
<dbReference type="EMBL" id="PUHQ01000006">
    <property type="protein sequence ID" value="KAG0666148.1"/>
    <property type="molecule type" value="Genomic_DNA"/>
</dbReference>
<dbReference type="CDD" id="cd09020">
    <property type="entry name" value="D-hex-6-P-epi_like"/>
    <property type="match status" value="1"/>
</dbReference>
<evidence type="ECO:0000256" key="4">
    <source>
        <dbReference type="ARBA" id="ARBA00023235"/>
    </source>
</evidence>
<dbReference type="GO" id="GO:0047938">
    <property type="term" value="F:glucose-6-phosphate 1-epimerase activity"/>
    <property type="evidence" value="ECO:0007669"/>
    <property type="project" value="UniProtKB-UniRule"/>
</dbReference>
<evidence type="ECO:0000256" key="1">
    <source>
        <dbReference type="ARBA" id="ARBA00001096"/>
    </source>
</evidence>
<dbReference type="InterPro" id="IPR014718">
    <property type="entry name" value="GH-type_carb-bd"/>
</dbReference>
<dbReference type="InterPro" id="IPR011013">
    <property type="entry name" value="Gal_mutarotase_sf_dom"/>
</dbReference>
<comment type="similarity">
    <text evidence="2 5">Belongs to the glucose-6-phosphate 1-epimerase family.</text>
</comment>
<comment type="function">
    <text evidence="5">Catalyzes the interconversion between the alpha and beta anomers from at least three hexose 6-phosphate sugars (Glc6P, Gal6P, and Man6P).</text>
</comment>
<proteinExistence type="inferred from homology"/>
<evidence type="ECO:0000313" key="8">
    <source>
        <dbReference type="EMBL" id="KAG0666148.1"/>
    </source>
</evidence>
<keyword evidence="4 5" id="KW-0413">Isomerase</keyword>
<dbReference type="AlphaFoldDB" id="A0A9P6W9U3"/>